<dbReference type="Gene3D" id="3.60.10.10">
    <property type="entry name" value="Endonuclease/exonuclease/phosphatase"/>
    <property type="match status" value="1"/>
</dbReference>
<protein>
    <recommendedName>
        <fullName evidence="2">DUF4283 domain-containing protein</fullName>
    </recommendedName>
</protein>
<proteinExistence type="predicted"/>
<evidence type="ECO:0000259" key="2">
    <source>
        <dbReference type="Pfam" id="PF14111"/>
    </source>
</evidence>
<sequence length="422" mass="47830">MEIICYTLYVIGNSPLIGAVERFLIANWNFKEKSQIFYHNEDYFVLRFGSEDEQHVINNRPVVVKPWSKDFNLYDEVLSTIPLWVNFHKGMKLLSTIGSALGNPLYADDCTTNTERISFARVLIEMDITKPLPKTVKIQEPNGNIFTQEVTYDSEPEYCEDCLQIGHNCAKIQKRKQGPNKPVQRKKAEVPKVQQVWQGKEANGEVQGPTNPEKVSQPIAREMRSKGVTNIAHKGDWQTIKGKTTEKAKSSLGGVQTINTRNDFTPLPYSGMKPILMIGEMELGQCSTYEKGGDYNAVLNTDDRILGSPVQDSETKDFKEFLADTDMEEVKACGREYTWTNNHTYSRIDKAISDGDWLMMMPSTHVAILEPRFSDHSPLKVVLSAQASKPGRPFRFLYCLADHDMFLRLIASVTISPDLMEV</sequence>
<dbReference type="Pfam" id="PF14111">
    <property type="entry name" value="DUF4283"/>
    <property type="match status" value="1"/>
</dbReference>
<dbReference type="InterPro" id="IPR036691">
    <property type="entry name" value="Endo/exonu/phosph_ase_sf"/>
</dbReference>
<evidence type="ECO:0000256" key="1">
    <source>
        <dbReference type="SAM" id="MobiDB-lite"/>
    </source>
</evidence>
<gene>
    <name evidence="3" type="ORF">RND71_014593</name>
</gene>
<dbReference type="AlphaFoldDB" id="A0AAE1VE87"/>
<reference evidence="3" key="1">
    <citation type="submission" date="2023-12" db="EMBL/GenBank/DDBJ databases">
        <title>Genome assembly of Anisodus tanguticus.</title>
        <authorList>
            <person name="Wang Y.-J."/>
        </authorList>
    </citation>
    <scope>NUCLEOTIDE SEQUENCE</scope>
    <source>
        <strain evidence="3">KB-2021</strain>
        <tissue evidence="3">Leaf</tissue>
    </source>
</reference>
<dbReference type="SUPFAM" id="SSF56219">
    <property type="entry name" value="DNase I-like"/>
    <property type="match status" value="1"/>
</dbReference>
<accession>A0AAE1VE87</accession>
<dbReference type="Proteomes" id="UP001291623">
    <property type="component" value="Unassembled WGS sequence"/>
</dbReference>
<feature type="domain" description="DUF4283" evidence="2">
    <location>
        <begin position="9"/>
        <end position="72"/>
    </location>
</feature>
<dbReference type="EMBL" id="JAVYJV010000007">
    <property type="protein sequence ID" value="KAK4366713.1"/>
    <property type="molecule type" value="Genomic_DNA"/>
</dbReference>
<dbReference type="InterPro" id="IPR025558">
    <property type="entry name" value="DUF4283"/>
</dbReference>
<feature type="region of interest" description="Disordered" evidence="1">
    <location>
        <begin position="174"/>
        <end position="214"/>
    </location>
</feature>
<evidence type="ECO:0000313" key="3">
    <source>
        <dbReference type="EMBL" id="KAK4366713.1"/>
    </source>
</evidence>
<comment type="caution">
    <text evidence="3">The sequence shown here is derived from an EMBL/GenBank/DDBJ whole genome shotgun (WGS) entry which is preliminary data.</text>
</comment>
<keyword evidence="4" id="KW-1185">Reference proteome</keyword>
<evidence type="ECO:0000313" key="4">
    <source>
        <dbReference type="Proteomes" id="UP001291623"/>
    </source>
</evidence>
<dbReference type="PANTHER" id="PTHR33233:SF14">
    <property type="entry name" value="ENDONUCLEASE_EXONUCLEASE_PHOSPHATASE"/>
    <property type="match status" value="1"/>
</dbReference>
<dbReference type="PANTHER" id="PTHR33233">
    <property type="entry name" value="ENDONUCLEASE/EXONUCLEASE/PHOSPHATASE"/>
    <property type="match status" value="1"/>
</dbReference>
<organism evidence="3 4">
    <name type="scientific">Anisodus tanguticus</name>
    <dbReference type="NCBI Taxonomy" id="243964"/>
    <lineage>
        <taxon>Eukaryota</taxon>
        <taxon>Viridiplantae</taxon>
        <taxon>Streptophyta</taxon>
        <taxon>Embryophyta</taxon>
        <taxon>Tracheophyta</taxon>
        <taxon>Spermatophyta</taxon>
        <taxon>Magnoliopsida</taxon>
        <taxon>eudicotyledons</taxon>
        <taxon>Gunneridae</taxon>
        <taxon>Pentapetalae</taxon>
        <taxon>asterids</taxon>
        <taxon>lamiids</taxon>
        <taxon>Solanales</taxon>
        <taxon>Solanaceae</taxon>
        <taxon>Solanoideae</taxon>
        <taxon>Hyoscyameae</taxon>
        <taxon>Anisodus</taxon>
    </lineage>
</organism>
<name>A0AAE1VE87_9SOLA</name>